<dbReference type="GO" id="GO:0006094">
    <property type="term" value="P:gluconeogenesis"/>
    <property type="evidence" value="ECO:0007669"/>
    <property type="project" value="TreeGrafter"/>
</dbReference>
<comment type="caution">
    <text evidence="5">The sequence shown here is derived from an EMBL/GenBank/DDBJ whole genome shotgun (WGS) entry which is preliminary data.</text>
</comment>
<evidence type="ECO:0000256" key="4">
    <source>
        <dbReference type="ARBA" id="ARBA00023239"/>
    </source>
</evidence>
<accession>F9S8W0</accession>
<evidence type="ECO:0000313" key="5">
    <source>
        <dbReference type="EMBL" id="EGU29202.1"/>
    </source>
</evidence>
<name>F9S8W0_9VIBR</name>
<comment type="cofactor">
    <cofactor evidence="1">
        <name>Zn(2+)</name>
        <dbReference type="ChEBI" id="CHEBI:29105"/>
    </cofactor>
</comment>
<keyword evidence="3" id="KW-0862">Zinc</keyword>
<keyword evidence="6" id="KW-1185">Reference proteome</keyword>
<keyword evidence="2" id="KW-0479">Metal-binding</keyword>
<dbReference type="EC" id="4.1.2.13" evidence="5"/>
<dbReference type="InterPro" id="IPR006411">
    <property type="entry name" value="Fruct_bisP_bact"/>
</dbReference>
<dbReference type="AlphaFoldDB" id="F9S8W0"/>
<dbReference type="SUPFAM" id="SSF51569">
    <property type="entry name" value="Aldolase"/>
    <property type="match status" value="1"/>
</dbReference>
<dbReference type="Proteomes" id="UP000004605">
    <property type="component" value="Unassembled WGS sequence"/>
</dbReference>
<dbReference type="PANTHER" id="PTHR30559:SF0">
    <property type="entry name" value="FRUCTOSE-BISPHOSPHATE ALDOLASE"/>
    <property type="match status" value="1"/>
</dbReference>
<evidence type="ECO:0000256" key="2">
    <source>
        <dbReference type="ARBA" id="ARBA00022723"/>
    </source>
</evidence>
<dbReference type="GO" id="GO:0008270">
    <property type="term" value="F:zinc ion binding"/>
    <property type="evidence" value="ECO:0007669"/>
    <property type="project" value="TreeGrafter"/>
</dbReference>
<evidence type="ECO:0000256" key="3">
    <source>
        <dbReference type="ARBA" id="ARBA00022833"/>
    </source>
</evidence>
<feature type="non-terminal residue" evidence="5">
    <location>
        <position position="1"/>
    </location>
</feature>
<dbReference type="PANTHER" id="PTHR30559">
    <property type="entry name" value="FRUCTOSE-BISPHOSPHATE ALDOLASE CLASS 2"/>
    <property type="match status" value="1"/>
</dbReference>
<protein>
    <submittedName>
        <fullName evidence="5">Fructose-bisphosphate aldolase</fullName>
        <ecNumber evidence="5">4.1.2.13</ecNumber>
    </submittedName>
</protein>
<evidence type="ECO:0000256" key="1">
    <source>
        <dbReference type="ARBA" id="ARBA00001947"/>
    </source>
</evidence>
<evidence type="ECO:0000313" key="6">
    <source>
        <dbReference type="Proteomes" id="UP000004605"/>
    </source>
</evidence>
<dbReference type="GO" id="GO:0006096">
    <property type="term" value="P:glycolytic process"/>
    <property type="evidence" value="ECO:0007669"/>
    <property type="project" value="InterPro"/>
</dbReference>
<dbReference type="Gene3D" id="3.20.20.70">
    <property type="entry name" value="Aldolase class I"/>
    <property type="match status" value="1"/>
</dbReference>
<dbReference type="EMBL" id="AFWF01000323">
    <property type="protein sequence ID" value="EGU29202.1"/>
    <property type="molecule type" value="Genomic_DNA"/>
</dbReference>
<keyword evidence="4 5" id="KW-0456">Lyase</keyword>
<organism evidence="5 6">
    <name type="scientific">Vibrio ichthyoenteri ATCC 700023</name>
    <dbReference type="NCBI Taxonomy" id="870968"/>
    <lineage>
        <taxon>Bacteria</taxon>
        <taxon>Pseudomonadati</taxon>
        <taxon>Pseudomonadota</taxon>
        <taxon>Gammaproteobacteria</taxon>
        <taxon>Vibrionales</taxon>
        <taxon>Vibrionaceae</taxon>
        <taxon>Vibrio</taxon>
    </lineage>
</organism>
<sequence length="51" mass="5682">DYLQGQIGNPTGESAPNKKYYDPRVWLRAGQASMVTRLEKAFADLNAIDVL</sequence>
<dbReference type="GO" id="GO:0004332">
    <property type="term" value="F:fructose-bisphosphate aldolase activity"/>
    <property type="evidence" value="ECO:0007669"/>
    <property type="project" value="UniProtKB-EC"/>
</dbReference>
<proteinExistence type="predicted"/>
<reference evidence="5 6" key="1">
    <citation type="journal article" date="2012" name="Int. J. Syst. Evol. Microbiol.">
        <title>Vibrio caribbeanicus sp. nov., isolated from the marine sponge Scleritoderma cyanea.</title>
        <authorList>
            <person name="Hoffmann M."/>
            <person name="Monday S.R."/>
            <person name="Allard M.W."/>
            <person name="Strain E.A."/>
            <person name="Whittaker P."/>
            <person name="Naum M."/>
            <person name="McCarthy P.J."/>
            <person name="Lopez J.V."/>
            <person name="Fischer M."/>
            <person name="Brown E.W."/>
        </authorList>
    </citation>
    <scope>NUCLEOTIDE SEQUENCE [LARGE SCALE GENOMIC DNA]</scope>
    <source>
        <strain evidence="5 6">ATCC 700023</strain>
    </source>
</reference>
<gene>
    <name evidence="5" type="ORF">VII00023_10669</name>
</gene>
<dbReference type="InterPro" id="IPR013785">
    <property type="entry name" value="Aldolase_TIM"/>
</dbReference>
<dbReference type="GO" id="GO:0005829">
    <property type="term" value="C:cytosol"/>
    <property type="evidence" value="ECO:0007669"/>
    <property type="project" value="TreeGrafter"/>
</dbReference>